<dbReference type="PANTHER" id="PTHR43581:SF2">
    <property type="entry name" value="EXCINUCLEASE ATPASE SUBUNIT"/>
    <property type="match status" value="1"/>
</dbReference>
<proteinExistence type="predicted"/>
<evidence type="ECO:0000313" key="2">
    <source>
        <dbReference type="EMBL" id="QQD72821.1"/>
    </source>
</evidence>
<dbReference type="InterPro" id="IPR051396">
    <property type="entry name" value="Bact_Antivir_Def_Nuclease"/>
</dbReference>
<dbReference type="EMBL" id="CP059488">
    <property type="protein sequence ID" value="QQD72821.1"/>
    <property type="molecule type" value="Genomic_DNA"/>
</dbReference>
<dbReference type="CDD" id="cd01026">
    <property type="entry name" value="TOPRIM_OLD"/>
    <property type="match status" value="1"/>
</dbReference>
<dbReference type="RefSeq" id="WP_198660634.1">
    <property type="nucleotide sequence ID" value="NZ_CP059488.1"/>
</dbReference>
<dbReference type="SMART" id="SM00382">
    <property type="entry name" value="AAA"/>
    <property type="match status" value="1"/>
</dbReference>
<protein>
    <submittedName>
        <fullName evidence="2">AAA family ATPase</fullName>
    </submittedName>
</protein>
<reference evidence="2 3" key="1">
    <citation type="submission" date="2020-07" db="EMBL/GenBank/DDBJ databases">
        <title>Complete genome sequence analysis of Acidithiobacillus ferrivorans XJFY6S-08 reveals extreme environmental adaptation to alpine acid mine drainage.</title>
        <authorList>
            <person name="Yan L."/>
            <person name="Ni Y."/>
        </authorList>
    </citation>
    <scope>NUCLEOTIDE SEQUENCE [LARGE SCALE GENOMIC DNA]</scope>
    <source>
        <strain evidence="2 3">XJFY6S-08</strain>
    </source>
</reference>
<dbReference type="Gene3D" id="3.40.50.300">
    <property type="entry name" value="P-loop containing nucleotide triphosphate hydrolases"/>
    <property type="match status" value="1"/>
</dbReference>
<dbReference type="Pfam" id="PF20469">
    <property type="entry name" value="OLD-like_TOPRIM"/>
    <property type="match status" value="1"/>
</dbReference>
<evidence type="ECO:0000259" key="1">
    <source>
        <dbReference type="SMART" id="SM00382"/>
    </source>
</evidence>
<dbReference type="InterPro" id="IPR041685">
    <property type="entry name" value="AAA_GajA/Old/RecF-like"/>
</dbReference>
<dbReference type="InterPro" id="IPR027417">
    <property type="entry name" value="P-loop_NTPase"/>
</dbReference>
<dbReference type="PANTHER" id="PTHR43581">
    <property type="entry name" value="ATP/GTP PHOSPHATASE"/>
    <property type="match status" value="1"/>
</dbReference>
<organism evidence="2 3">
    <name type="scientific">Acidithiobacillus ferrivorans</name>
    <dbReference type="NCBI Taxonomy" id="160808"/>
    <lineage>
        <taxon>Bacteria</taxon>
        <taxon>Pseudomonadati</taxon>
        <taxon>Pseudomonadota</taxon>
        <taxon>Acidithiobacillia</taxon>
        <taxon>Acidithiobacillales</taxon>
        <taxon>Acidithiobacillaceae</taxon>
        <taxon>Acidithiobacillus</taxon>
    </lineage>
</organism>
<sequence length="619" mass="69821">MFEKHVDISIPFLWGQEHFKKHQWGAINYLVGPNGTGKSLLAMQIKQQFNGGGIASRYLSAERLVGLEKQQEGRYGGGNLQRGFDLSILADYKSRAENVGLSSSGIIILRERLDIRIKIEALLSDIFGKTIRLSEEGGFLKPKMQNIKAGDEYGLSESECHGLKELITLLTFLYDPEKNCIIFDEPELHLHPQYQSFFLEEIRKIAGNPLNDPSKKLIFIVTHSPYFIDIKSIDDLKSILVCSPGKVPAYVGELDDNDRYILSRFLPRFNTHHKQFFFSPNPVFVEGHTDQQVITIIFEKLGINIGAAGSCVIDVGGKDELGVFYKLCSALKVDCRVIADLDAIFRGRLRSVASDDARAVAYVQEHGIGQTTAAAIGELERILVELADSLIAKDPTMPSVSRLAKAMRELTPEELHRKRVLMLLGVLNVENDLREIFSGGDLGKLNLVIGRFAQLLKSFGAANVYILPRGEIEHYYTKTSTDYLNITNKDACFYTEREHLLQVSAAEEIKREYADLIDMLKKAVPIVEIEIRRHIRFEVFEWIHKVQTSIAKREVSGIEDLKRSARINYALYSQILDVERLTINDDRTFECGISLKKTVIGEDVPITFNHSTNAHTFVV</sequence>
<accession>A0A7T5BGX4</accession>
<dbReference type="Proteomes" id="UP000595420">
    <property type="component" value="Chromosome"/>
</dbReference>
<dbReference type="AlphaFoldDB" id="A0A7T5BGX4"/>
<dbReference type="InterPro" id="IPR003593">
    <property type="entry name" value="AAA+_ATPase"/>
</dbReference>
<feature type="domain" description="AAA+ ATPase" evidence="1">
    <location>
        <begin position="24"/>
        <end position="253"/>
    </location>
</feature>
<dbReference type="InterPro" id="IPR034139">
    <property type="entry name" value="TOPRIM_OLD"/>
</dbReference>
<dbReference type="Pfam" id="PF13175">
    <property type="entry name" value="AAA_15"/>
    <property type="match status" value="1"/>
</dbReference>
<evidence type="ECO:0000313" key="3">
    <source>
        <dbReference type="Proteomes" id="UP000595420"/>
    </source>
</evidence>
<gene>
    <name evidence="2" type="ORF">H2515_00245</name>
</gene>
<dbReference type="SUPFAM" id="SSF52540">
    <property type="entry name" value="P-loop containing nucleoside triphosphate hydrolases"/>
    <property type="match status" value="1"/>
</dbReference>
<name>A0A7T5BGX4_9PROT</name>